<accession>A0A8X7V9F5</accession>
<gene>
    <name evidence="1" type="ORF">Bca52824_027112</name>
</gene>
<reference evidence="1 2" key="1">
    <citation type="submission" date="2020-02" db="EMBL/GenBank/DDBJ databases">
        <authorList>
            <person name="Ma Q."/>
            <person name="Huang Y."/>
            <person name="Song X."/>
            <person name="Pei D."/>
        </authorList>
    </citation>
    <scope>NUCLEOTIDE SEQUENCE [LARGE SCALE GENOMIC DNA]</scope>
    <source>
        <strain evidence="1">Sxm20200214</strain>
        <tissue evidence="1">Leaf</tissue>
    </source>
</reference>
<evidence type="ECO:0000313" key="1">
    <source>
        <dbReference type="EMBL" id="KAG2307364.1"/>
    </source>
</evidence>
<dbReference type="Proteomes" id="UP000886595">
    <property type="component" value="Unassembled WGS sequence"/>
</dbReference>
<name>A0A8X7V9F5_BRACI</name>
<sequence length="204" mass="23219">MLQLKHLLPTFLRCAIGNGDTASFWYDYWTDLGPLHLLFGSTASRTLRLQMSASVSDAVRDGHWNLPPARSQNAETLQIVLSTIPVPFPTNNNDTYLWRSRTGGFGFISSPPVDIPSAVSMCLNYSSIYASQVKIIMKLLLQVLVYSLWRERNGRIFRDLNHQPAVLFKMVDRQMRDRLLSLSPAPNAAHSLLELYFWFIVPFS</sequence>
<comment type="caution">
    <text evidence="1">The sequence shown here is derived from an EMBL/GenBank/DDBJ whole genome shotgun (WGS) entry which is preliminary data.</text>
</comment>
<proteinExistence type="predicted"/>
<protein>
    <recommendedName>
        <fullName evidence="3">Reverse transcriptase zinc-binding domain-containing protein</fullName>
    </recommendedName>
</protein>
<dbReference type="AlphaFoldDB" id="A0A8X7V9F5"/>
<keyword evidence="2" id="KW-1185">Reference proteome</keyword>
<evidence type="ECO:0008006" key="3">
    <source>
        <dbReference type="Google" id="ProtNLM"/>
    </source>
</evidence>
<dbReference type="OrthoDB" id="1748554at2759"/>
<evidence type="ECO:0000313" key="2">
    <source>
        <dbReference type="Proteomes" id="UP000886595"/>
    </source>
</evidence>
<organism evidence="1 2">
    <name type="scientific">Brassica carinata</name>
    <name type="common">Ethiopian mustard</name>
    <name type="synonym">Abyssinian cabbage</name>
    <dbReference type="NCBI Taxonomy" id="52824"/>
    <lineage>
        <taxon>Eukaryota</taxon>
        <taxon>Viridiplantae</taxon>
        <taxon>Streptophyta</taxon>
        <taxon>Embryophyta</taxon>
        <taxon>Tracheophyta</taxon>
        <taxon>Spermatophyta</taxon>
        <taxon>Magnoliopsida</taxon>
        <taxon>eudicotyledons</taxon>
        <taxon>Gunneridae</taxon>
        <taxon>Pentapetalae</taxon>
        <taxon>rosids</taxon>
        <taxon>malvids</taxon>
        <taxon>Brassicales</taxon>
        <taxon>Brassicaceae</taxon>
        <taxon>Brassiceae</taxon>
        <taxon>Brassica</taxon>
    </lineage>
</organism>
<dbReference type="EMBL" id="JAAMPC010000006">
    <property type="protein sequence ID" value="KAG2307364.1"/>
    <property type="molecule type" value="Genomic_DNA"/>
</dbReference>